<proteinExistence type="predicted"/>
<dbReference type="AlphaFoldDB" id="A0A2H3JKT6"/>
<reference evidence="1 2" key="1">
    <citation type="journal article" date="2012" name="Science">
        <title>The Paleozoic origin of enzymatic lignin decomposition reconstructed from 31 fungal genomes.</title>
        <authorList>
            <person name="Floudas D."/>
            <person name="Binder M."/>
            <person name="Riley R."/>
            <person name="Barry K."/>
            <person name="Blanchette R.A."/>
            <person name="Henrissat B."/>
            <person name="Martinez A.T."/>
            <person name="Otillar R."/>
            <person name="Spatafora J.W."/>
            <person name="Yadav J.S."/>
            <person name="Aerts A."/>
            <person name="Benoit I."/>
            <person name="Boyd A."/>
            <person name="Carlson A."/>
            <person name="Copeland A."/>
            <person name="Coutinho P.M."/>
            <person name="de Vries R.P."/>
            <person name="Ferreira P."/>
            <person name="Findley K."/>
            <person name="Foster B."/>
            <person name="Gaskell J."/>
            <person name="Glotzer D."/>
            <person name="Gorecki P."/>
            <person name="Heitman J."/>
            <person name="Hesse C."/>
            <person name="Hori C."/>
            <person name="Igarashi K."/>
            <person name="Jurgens J.A."/>
            <person name="Kallen N."/>
            <person name="Kersten P."/>
            <person name="Kohler A."/>
            <person name="Kuees U."/>
            <person name="Kumar T.K.A."/>
            <person name="Kuo A."/>
            <person name="LaButti K."/>
            <person name="Larrondo L.F."/>
            <person name="Lindquist E."/>
            <person name="Ling A."/>
            <person name="Lombard V."/>
            <person name="Lucas S."/>
            <person name="Lundell T."/>
            <person name="Martin R."/>
            <person name="McLaughlin D.J."/>
            <person name="Morgenstern I."/>
            <person name="Morin E."/>
            <person name="Murat C."/>
            <person name="Nagy L.G."/>
            <person name="Nolan M."/>
            <person name="Ohm R.A."/>
            <person name="Patyshakuliyeva A."/>
            <person name="Rokas A."/>
            <person name="Ruiz-Duenas F.J."/>
            <person name="Sabat G."/>
            <person name="Salamov A."/>
            <person name="Samejima M."/>
            <person name="Schmutz J."/>
            <person name="Slot J.C."/>
            <person name="St John F."/>
            <person name="Stenlid J."/>
            <person name="Sun H."/>
            <person name="Sun S."/>
            <person name="Syed K."/>
            <person name="Tsang A."/>
            <person name="Wiebenga A."/>
            <person name="Young D."/>
            <person name="Pisabarro A."/>
            <person name="Eastwood D.C."/>
            <person name="Martin F."/>
            <person name="Cullen D."/>
            <person name="Grigoriev I.V."/>
            <person name="Hibbett D.S."/>
        </authorList>
    </citation>
    <scope>NUCLEOTIDE SEQUENCE [LARGE SCALE GENOMIC DNA]</scope>
    <source>
        <strain evidence="1 2">MD-104</strain>
    </source>
</reference>
<accession>A0A2H3JKT6</accession>
<sequence length="290" mass="32206">MGVYYISRGSQDKSVTVSITLPWQLQRPCKQVLTNTRLVQINSTLGKVPIEYVQDKLTELGPTMACVTMHSQINAEVTMETILPCCVHVRLKDTSTEPPMHVLTMHQHMPNVHWTSVSLIPTHDIVWAANSTMLPKLGCPHRALPSALAPGSEITLPVIPMHVADVPTFPMFMNYIYTKRVDILFVHLMSDVAPNVVVQTAPHAIVAYAKQLTTMCSVATILAQVQFVHGIYKNAIVFGVYDAGLWATLDLTWEILLHMLAFVTGVRLDGMESVHDMAEDDIKSPLLLTE</sequence>
<name>A0A2H3JKT6_WOLCO</name>
<dbReference type="EMBL" id="KB467887">
    <property type="protein sequence ID" value="PCH36617.1"/>
    <property type="molecule type" value="Genomic_DNA"/>
</dbReference>
<keyword evidence="2" id="KW-1185">Reference proteome</keyword>
<gene>
    <name evidence="1" type="ORF">WOLCODRAFT_82500</name>
</gene>
<organism evidence="1 2">
    <name type="scientific">Wolfiporia cocos (strain MD-104)</name>
    <name type="common">Brown rot fungus</name>
    <dbReference type="NCBI Taxonomy" id="742152"/>
    <lineage>
        <taxon>Eukaryota</taxon>
        <taxon>Fungi</taxon>
        <taxon>Dikarya</taxon>
        <taxon>Basidiomycota</taxon>
        <taxon>Agaricomycotina</taxon>
        <taxon>Agaricomycetes</taxon>
        <taxon>Polyporales</taxon>
        <taxon>Phaeolaceae</taxon>
        <taxon>Wolfiporia</taxon>
    </lineage>
</organism>
<evidence type="ECO:0000313" key="1">
    <source>
        <dbReference type="EMBL" id="PCH36617.1"/>
    </source>
</evidence>
<evidence type="ECO:0000313" key="2">
    <source>
        <dbReference type="Proteomes" id="UP000218811"/>
    </source>
</evidence>
<protein>
    <submittedName>
        <fullName evidence="1">Uncharacterized protein</fullName>
    </submittedName>
</protein>
<dbReference type="OrthoDB" id="2570975at2759"/>
<dbReference type="Proteomes" id="UP000218811">
    <property type="component" value="Unassembled WGS sequence"/>
</dbReference>